<evidence type="ECO:0000313" key="11">
    <source>
        <dbReference type="EMBL" id="GMF60528.1"/>
    </source>
</evidence>
<evidence type="ECO:0000256" key="5">
    <source>
        <dbReference type="ARBA" id="ARBA00022597"/>
    </source>
</evidence>
<dbReference type="FunFam" id="1.20.1280.290:FF:000007">
    <property type="entry name" value="Bidirectional sugar transporter SWEET7"/>
    <property type="match status" value="1"/>
</dbReference>
<sequence>MVATLRSPETKRFGGAGNRSAGISQCAFVRGGLTAAQHQLHALLDVIRCIHLTPASPTDLIDKTLHTMSKDTAILVFRILSGIATTCMVSSPSFLMYRIQKQKHVGVASVFPLAALLANSHVWMMYGYLEDMWFPIFSCFLYGECCAVVFLAVYTYYCADKGYVIRTLSVFITILSLLTIYAIVGGLGCTNQTTKSVSTIIGIFADCAGISLYGAPMEKLFQVLKHKTAVFINVHMVYAGIANNIVWLTYGVLITNWFIIFINVLFITVNTFTMCLYVKYDPKTHPLQDGWDHPDDEQISVTIEMAPHLETKASTKSLTSLPSPERWTVSPGYLLQFSAWRCTGSYRYRPMRLSLRAPSG</sequence>
<comment type="caution">
    <text evidence="11">The sequence shown here is derived from an EMBL/GenBank/DDBJ whole genome shotgun (WGS) entry which is preliminary data.</text>
</comment>
<feature type="transmembrane region" description="Helical" evidence="10">
    <location>
        <begin position="256"/>
        <end position="278"/>
    </location>
</feature>
<proteinExistence type="inferred from homology"/>
<evidence type="ECO:0000256" key="10">
    <source>
        <dbReference type="SAM" id="Phobius"/>
    </source>
</evidence>
<evidence type="ECO:0000256" key="9">
    <source>
        <dbReference type="ARBA" id="ARBA00023136"/>
    </source>
</evidence>
<keyword evidence="9 10" id="KW-0472">Membrane</keyword>
<feature type="transmembrane region" description="Helical" evidence="10">
    <location>
        <begin position="228"/>
        <end position="250"/>
    </location>
</feature>
<evidence type="ECO:0000313" key="12">
    <source>
        <dbReference type="Proteomes" id="UP001165121"/>
    </source>
</evidence>
<dbReference type="GO" id="GO:0005886">
    <property type="term" value="C:plasma membrane"/>
    <property type="evidence" value="ECO:0007669"/>
    <property type="project" value="UniProtKB-SubCell"/>
</dbReference>
<dbReference type="PANTHER" id="PTHR10791">
    <property type="entry name" value="RAG1-ACTIVATING PROTEIN 1"/>
    <property type="match status" value="1"/>
</dbReference>
<comment type="subcellular location">
    <subcellularLocation>
        <location evidence="1">Cell membrane</location>
        <topology evidence="1">Multi-pass membrane protein</topology>
    </subcellularLocation>
</comment>
<dbReference type="FunFam" id="1.20.1280.290:FF:000030">
    <property type="entry name" value="Bidirectional sugar transporter SWEET3b"/>
    <property type="match status" value="1"/>
</dbReference>
<keyword evidence="3" id="KW-0813">Transport</keyword>
<feature type="transmembrane region" description="Helical" evidence="10">
    <location>
        <begin position="132"/>
        <end position="156"/>
    </location>
</feature>
<reference evidence="11" key="1">
    <citation type="submission" date="2023-04" db="EMBL/GenBank/DDBJ databases">
        <title>Phytophthora fragariaefolia NBRC 109709.</title>
        <authorList>
            <person name="Ichikawa N."/>
            <person name="Sato H."/>
            <person name="Tonouchi N."/>
        </authorList>
    </citation>
    <scope>NUCLEOTIDE SEQUENCE</scope>
    <source>
        <strain evidence="11">NBRC 109709</strain>
    </source>
</reference>
<evidence type="ECO:0000256" key="1">
    <source>
        <dbReference type="ARBA" id="ARBA00004651"/>
    </source>
</evidence>
<dbReference type="OrthoDB" id="409725at2759"/>
<keyword evidence="8 10" id="KW-1133">Transmembrane helix</keyword>
<accession>A0A9W6Y9L4</accession>
<feature type="transmembrane region" description="Helical" evidence="10">
    <location>
        <begin position="107"/>
        <end position="126"/>
    </location>
</feature>
<organism evidence="11 12">
    <name type="scientific">Phytophthora fragariaefolia</name>
    <dbReference type="NCBI Taxonomy" id="1490495"/>
    <lineage>
        <taxon>Eukaryota</taxon>
        <taxon>Sar</taxon>
        <taxon>Stramenopiles</taxon>
        <taxon>Oomycota</taxon>
        <taxon>Peronosporomycetes</taxon>
        <taxon>Peronosporales</taxon>
        <taxon>Peronosporaceae</taxon>
        <taxon>Phytophthora</taxon>
    </lineage>
</organism>
<keyword evidence="5" id="KW-0762">Sugar transport</keyword>
<protein>
    <submittedName>
        <fullName evidence="11">Unnamed protein product</fullName>
    </submittedName>
</protein>
<evidence type="ECO:0000256" key="3">
    <source>
        <dbReference type="ARBA" id="ARBA00022448"/>
    </source>
</evidence>
<evidence type="ECO:0000256" key="4">
    <source>
        <dbReference type="ARBA" id="ARBA00022475"/>
    </source>
</evidence>
<feature type="transmembrane region" description="Helical" evidence="10">
    <location>
        <begin position="196"/>
        <end position="216"/>
    </location>
</feature>
<dbReference type="InterPro" id="IPR004316">
    <property type="entry name" value="SWEET_rpt"/>
</dbReference>
<dbReference type="Proteomes" id="UP001165121">
    <property type="component" value="Unassembled WGS sequence"/>
</dbReference>
<evidence type="ECO:0000256" key="7">
    <source>
        <dbReference type="ARBA" id="ARBA00022737"/>
    </source>
</evidence>
<keyword evidence="4" id="KW-1003">Cell membrane</keyword>
<name>A0A9W6Y9L4_9STRA</name>
<dbReference type="Pfam" id="PF03083">
    <property type="entry name" value="MtN3_slv"/>
    <property type="match status" value="2"/>
</dbReference>
<keyword evidence="6 10" id="KW-0812">Transmembrane</keyword>
<comment type="similarity">
    <text evidence="2">Belongs to the SWEET sugar transporter family.</text>
</comment>
<feature type="transmembrane region" description="Helical" evidence="10">
    <location>
        <begin position="73"/>
        <end position="95"/>
    </location>
</feature>
<keyword evidence="12" id="KW-1185">Reference proteome</keyword>
<dbReference type="EMBL" id="BSXT01005476">
    <property type="protein sequence ID" value="GMF60528.1"/>
    <property type="molecule type" value="Genomic_DNA"/>
</dbReference>
<evidence type="ECO:0000256" key="8">
    <source>
        <dbReference type="ARBA" id="ARBA00022989"/>
    </source>
</evidence>
<keyword evidence="7" id="KW-0677">Repeat</keyword>
<feature type="transmembrane region" description="Helical" evidence="10">
    <location>
        <begin position="163"/>
        <end position="184"/>
    </location>
</feature>
<dbReference type="Gene3D" id="1.20.1280.290">
    <property type="match status" value="2"/>
</dbReference>
<dbReference type="PANTHER" id="PTHR10791:SF30">
    <property type="entry name" value="SUGAR TRANSPORTER SWEET1"/>
    <property type="match status" value="1"/>
</dbReference>
<dbReference type="AlphaFoldDB" id="A0A9W6Y9L4"/>
<gene>
    <name evidence="11" type="ORF">Pfra01_002623500</name>
</gene>
<dbReference type="GO" id="GO:0051119">
    <property type="term" value="F:sugar transmembrane transporter activity"/>
    <property type="evidence" value="ECO:0007669"/>
    <property type="project" value="InterPro"/>
</dbReference>
<dbReference type="InterPro" id="IPR047664">
    <property type="entry name" value="SWEET"/>
</dbReference>
<evidence type="ECO:0000256" key="6">
    <source>
        <dbReference type="ARBA" id="ARBA00022692"/>
    </source>
</evidence>
<evidence type="ECO:0000256" key="2">
    <source>
        <dbReference type="ARBA" id="ARBA00007809"/>
    </source>
</evidence>